<dbReference type="InterPro" id="IPR000182">
    <property type="entry name" value="GNAT_dom"/>
</dbReference>
<protein>
    <submittedName>
        <fullName evidence="2">Aminoglycoside 6-adenylyltransferase</fullName>
    </submittedName>
</protein>
<dbReference type="PATRIC" id="fig|68223.7.peg.485"/>
<dbReference type="InterPro" id="IPR016181">
    <property type="entry name" value="Acyl_CoA_acyltransferase"/>
</dbReference>
<name>A0A0F4J5P4_9ACTN</name>
<dbReference type="Pfam" id="PF00583">
    <property type="entry name" value="Acetyltransf_1"/>
    <property type="match status" value="1"/>
</dbReference>
<evidence type="ECO:0000259" key="1">
    <source>
        <dbReference type="PROSITE" id="PS51186"/>
    </source>
</evidence>
<dbReference type="InterPro" id="IPR051908">
    <property type="entry name" value="Ribosomal_N-acetyltransferase"/>
</dbReference>
<accession>A0A0F4J5P4</accession>
<dbReference type="PROSITE" id="PS51186">
    <property type="entry name" value="GNAT"/>
    <property type="match status" value="1"/>
</dbReference>
<dbReference type="EMBL" id="JZWV01000637">
    <property type="protein sequence ID" value="KJY29510.1"/>
    <property type="molecule type" value="Genomic_DNA"/>
</dbReference>
<organism evidence="2 3">
    <name type="scientific">Streptomyces katrae</name>
    <dbReference type="NCBI Taxonomy" id="68223"/>
    <lineage>
        <taxon>Bacteria</taxon>
        <taxon>Bacillati</taxon>
        <taxon>Actinomycetota</taxon>
        <taxon>Actinomycetes</taxon>
        <taxon>Kitasatosporales</taxon>
        <taxon>Streptomycetaceae</taxon>
        <taxon>Streptomyces</taxon>
    </lineage>
</organism>
<keyword evidence="3" id="KW-1185">Reference proteome</keyword>
<evidence type="ECO:0000313" key="3">
    <source>
        <dbReference type="Proteomes" id="UP000033551"/>
    </source>
</evidence>
<dbReference type="CDD" id="cd04301">
    <property type="entry name" value="NAT_SF"/>
    <property type="match status" value="1"/>
</dbReference>
<reference evidence="2 3" key="1">
    <citation type="submission" date="2015-02" db="EMBL/GenBank/DDBJ databases">
        <authorList>
            <person name="Ju K.-S."/>
            <person name="Doroghazi J.R."/>
            <person name="Metcalf W."/>
        </authorList>
    </citation>
    <scope>NUCLEOTIDE SEQUENCE [LARGE SCALE GENOMIC DNA]</scope>
    <source>
        <strain evidence="2 3">NRRL ISP-5550</strain>
    </source>
</reference>
<comment type="caution">
    <text evidence="2">The sequence shown here is derived from an EMBL/GenBank/DDBJ whole genome shotgun (WGS) entry which is preliminary data.</text>
</comment>
<dbReference type="STRING" id="68223.GCA_002028425_06449"/>
<dbReference type="GO" id="GO:0008999">
    <property type="term" value="F:protein-N-terminal-alanine acetyltransferase activity"/>
    <property type="evidence" value="ECO:0007669"/>
    <property type="project" value="TreeGrafter"/>
</dbReference>
<gene>
    <name evidence="2" type="ORF">VR44_22765</name>
</gene>
<dbReference type="OrthoDB" id="9814648at2"/>
<dbReference type="Gene3D" id="3.40.630.30">
    <property type="match status" value="1"/>
</dbReference>
<dbReference type="GO" id="GO:0016779">
    <property type="term" value="F:nucleotidyltransferase activity"/>
    <property type="evidence" value="ECO:0007669"/>
    <property type="project" value="UniProtKB-KW"/>
</dbReference>
<dbReference type="Proteomes" id="UP000033551">
    <property type="component" value="Unassembled WGS sequence"/>
</dbReference>
<dbReference type="AlphaFoldDB" id="A0A0F4J5P4"/>
<dbReference type="GO" id="GO:0005737">
    <property type="term" value="C:cytoplasm"/>
    <property type="evidence" value="ECO:0007669"/>
    <property type="project" value="TreeGrafter"/>
</dbReference>
<dbReference type="RefSeq" id="WP_045949431.1">
    <property type="nucleotide sequence ID" value="NZ_JZWV01000637.1"/>
</dbReference>
<proteinExistence type="predicted"/>
<dbReference type="PANTHER" id="PTHR43441">
    <property type="entry name" value="RIBOSOMAL-PROTEIN-SERINE ACETYLTRANSFERASE"/>
    <property type="match status" value="1"/>
</dbReference>
<dbReference type="GO" id="GO:1990189">
    <property type="term" value="F:protein N-terminal-serine acetyltransferase activity"/>
    <property type="evidence" value="ECO:0007669"/>
    <property type="project" value="TreeGrafter"/>
</dbReference>
<feature type="domain" description="N-acetyltransferase" evidence="1">
    <location>
        <begin position="10"/>
        <end position="166"/>
    </location>
</feature>
<sequence length="170" mass="18836">MTVLQGASVVLGPTLTEDIPALAAIRATPEVRARWRGEDDLEAEIAGDLEDPGTICLTIRYGERIAGMIQWYSEEEPDYRHAGIDLFLDPALHGRGLGTDAVRTLARHLVDDRGYHRLVIDPAADNAAAIRCYEKVGFRPVGIMREYERGADGTWHDGLLMDLLAAELRR</sequence>
<keyword evidence="2" id="KW-0548">Nucleotidyltransferase</keyword>
<keyword evidence="2" id="KW-0808">Transferase</keyword>
<evidence type="ECO:0000313" key="2">
    <source>
        <dbReference type="EMBL" id="KJY29510.1"/>
    </source>
</evidence>
<dbReference type="PANTHER" id="PTHR43441:SF11">
    <property type="entry name" value="RIBOSOMAL-PROTEIN-SERINE ACETYLTRANSFERASE"/>
    <property type="match status" value="1"/>
</dbReference>
<dbReference type="SUPFAM" id="SSF55729">
    <property type="entry name" value="Acyl-CoA N-acyltransferases (Nat)"/>
    <property type="match status" value="1"/>
</dbReference>